<dbReference type="OrthoDB" id="9787541at2"/>
<dbReference type="STRING" id="573413.Spirs_1227"/>
<feature type="transmembrane region" description="Helical" evidence="7">
    <location>
        <begin position="178"/>
        <end position="198"/>
    </location>
</feature>
<dbReference type="PANTHER" id="PTHR43227">
    <property type="entry name" value="BLL4140 PROTEIN"/>
    <property type="match status" value="1"/>
</dbReference>
<dbReference type="InterPro" id="IPR035906">
    <property type="entry name" value="MetI-like_sf"/>
</dbReference>
<keyword evidence="10" id="KW-1185">Reference proteome</keyword>
<evidence type="ECO:0000256" key="1">
    <source>
        <dbReference type="ARBA" id="ARBA00004651"/>
    </source>
</evidence>
<evidence type="ECO:0000256" key="2">
    <source>
        <dbReference type="ARBA" id="ARBA00022448"/>
    </source>
</evidence>
<evidence type="ECO:0000313" key="10">
    <source>
        <dbReference type="Proteomes" id="UP000002318"/>
    </source>
</evidence>
<dbReference type="PROSITE" id="PS50928">
    <property type="entry name" value="ABC_TM1"/>
    <property type="match status" value="1"/>
</dbReference>
<feature type="transmembrane region" description="Helical" evidence="7">
    <location>
        <begin position="120"/>
        <end position="140"/>
    </location>
</feature>
<feature type="transmembrane region" description="Helical" evidence="7">
    <location>
        <begin position="78"/>
        <end position="99"/>
    </location>
</feature>
<evidence type="ECO:0000256" key="5">
    <source>
        <dbReference type="ARBA" id="ARBA00022989"/>
    </source>
</evidence>
<feature type="transmembrane region" description="Helical" evidence="7">
    <location>
        <begin position="266"/>
        <end position="287"/>
    </location>
</feature>
<dbReference type="Proteomes" id="UP000002318">
    <property type="component" value="Chromosome"/>
</dbReference>
<keyword evidence="2 7" id="KW-0813">Transport</keyword>
<comment type="similarity">
    <text evidence="7">Belongs to the binding-protein-dependent transport system permease family.</text>
</comment>
<dbReference type="PANTHER" id="PTHR43227:SF11">
    <property type="entry name" value="BLL4140 PROTEIN"/>
    <property type="match status" value="1"/>
</dbReference>
<evidence type="ECO:0000313" key="9">
    <source>
        <dbReference type="EMBL" id="ADK80354.1"/>
    </source>
</evidence>
<dbReference type="GO" id="GO:0055085">
    <property type="term" value="P:transmembrane transport"/>
    <property type="evidence" value="ECO:0007669"/>
    <property type="project" value="InterPro"/>
</dbReference>
<dbReference type="eggNOG" id="COG4209">
    <property type="taxonomic scope" value="Bacteria"/>
</dbReference>
<dbReference type="AlphaFoldDB" id="E1R2S2"/>
<evidence type="ECO:0000256" key="4">
    <source>
        <dbReference type="ARBA" id="ARBA00022692"/>
    </source>
</evidence>
<dbReference type="Gene3D" id="1.10.3720.10">
    <property type="entry name" value="MetI-like"/>
    <property type="match status" value="1"/>
</dbReference>
<feature type="domain" description="ABC transmembrane type-1" evidence="8">
    <location>
        <begin position="74"/>
        <end position="287"/>
    </location>
</feature>
<dbReference type="RefSeq" id="WP_013253818.1">
    <property type="nucleotide sequence ID" value="NC_014364.1"/>
</dbReference>
<dbReference type="CDD" id="cd06261">
    <property type="entry name" value="TM_PBP2"/>
    <property type="match status" value="1"/>
</dbReference>
<dbReference type="Pfam" id="PF00528">
    <property type="entry name" value="BPD_transp_1"/>
    <property type="match status" value="1"/>
</dbReference>
<keyword evidence="4 7" id="KW-0812">Transmembrane</keyword>
<evidence type="ECO:0000256" key="6">
    <source>
        <dbReference type="ARBA" id="ARBA00023136"/>
    </source>
</evidence>
<feature type="transmembrane region" description="Helical" evidence="7">
    <location>
        <begin position="16"/>
        <end position="37"/>
    </location>
</feature>
<keyword evidence="3" id="KW-1003">Cell membrane</keyword>
<protein>
    <submittedName>
        <fullName evidence="9">Binding-protein-dependent transport systems inner membrane component</fullName>
    </submittedName>
</protein>
<keyword evidence="5 7" id="KW-1133">Transmembrane helix</keyword>
<comment type="subcellular location">
    <subcellularLocation>
        <location evidence="1 7">Cell membrane</location>
        <topology evidence="1 7">Multi-pass membrane protein</topology>
    </subcellularLocation>
</comment>
<name>E1R2S2_SEDSS</name>
<evidence type="ECO:0000259" key="8">
    <source>
        <dbReference type="PROSITE" id="PS50928"/>
    </source>
</evidence>
<evidence type="ECO:0000256" key="3">
    <source>
        <dbReference type="ARBA" id="ARBA00022475"/>
    </source>
</evidence>
<sequence>MKRRSALQQQFNRYRVLYLMILPTLLYFILFSIFPLADGIKMSFQDFRFVGASSFVGIKNYQKMFTTPGFWNVFGNTLILGLSNVVLTAFVPMVIALSLNEVVHLPLKRGFQSILYLPHILSWVVVGGIWTFILAPGGLVNNIGAIFGKESVYFLAISSYARGLFIGINLWKQAGYVCILYLAAIAGINPAVYEAALIDGANGFQRAWFITVPELVNTLKVVLLLNVMGALRIFDQVYVLRNEVIAEKVDVLMYYVYTHGLEKFNIGYASAVSIFIFSVTFVITLLVRKVSKYHV</sequence>
<dbReference type="InterPro" id="IPR050809">
    <property type="entry name" value="UgpAE/MalFG_permease"/>
</dbReference>
<evidence type="ECO:0000256" key="7">
    <source>
        <dbReference type="RuleBase" id="RU363032"/>
    </source>
</evidence>
<accession>E1R2S2</accession>
<dbReference type="EMBL" id="CP002116">
    <property type="protein sequence ID" value="ADK80354.1"/>
    <property type="molecule type" value="Genomic_DNA"/>
</dbReference>
<keyword evidence="6 7" id="KW-0472">Membrane</keyword>
<proteinExistence type="inferred from homology"/>
<dbReference type="InterPro" id="IPR000515">
    <property type="entry name" value="MetI-like"/>
</dbReference>
<organism evidence="9 10">
    <name type="scientific">Sediminispirochaeta smaragdinae (strain DSM 11293 / JCM 15392 / SEBR 4228)</name>
    <name type="common">Spirochaeta smaragdinae</name>
    <dbReference type="NCBI Taxonomy" id="573413"/>
    <lineage>
        <taxon>Bacteria</taxon>
        <taxon>Pseudomonadati</taxon>
        <taxon>Spirochaetota</taxon>
        <taxon>Spirochaetia</taxon>
        <taxon>Spirochaetales</taxon>
        <taxon>Spirochaetaceae</taxon>
        <taxon>Sediminispirochaeta</taxon>
    </lineage>
</organism>
<reference evidence="9 10" key="1">
    <citation type="journal article" date="2010" name="Stand. Genomic Sci.">
        <title>Complete genome sequence of Spirochaeta smaragdinae type strain (SEBR 4228).</title>
        <authorList>
            <person name="Mavromatis K."/>
            <person name="Yasawong M."/>
            <person name="Chertkov O."/>
            <person name="Lapidus A."/>
            <person name="Lucas S."/>
            <person name="Nolan M."/>
            <person name="Del Rio T.G."/>
            <person name="Tice H."/>
            <person name="Cheng J.F."/>
            <person name="Pitluck S."/>
            <person name="Liolios K."/>
            <person name="Ivanova N."/>
            <person name="Tapia R."/>
            <person name="Han C."/>
            <person name="Bruce D."/>
            <person name="Goodwin L."/>
            <person name="Pati A."/>
            <person name="Chen A."/>
            <person name="Palaniappan K."/>
            <person name="Land M."/>
            <person name="Hauser L."/>
            <person name="Chang Y.J."/>
            <person name="Jeffries C.D."/>
            <person name="Detter J.C."/>
            <person name="Rohde M."/>
            <person name="Brambilla E."/>
            <person name="Spring S."/>
            <person name="Goker M."/>
            <person name="Sikorski J."/>
            <person name="Woyke T."/>
            <person name="Bristow J."/>
            <person name="Eisen J.A."/>
            <person name="Markowitz V."/>
            <person name="Hugenholtz P."/>
            <person name="Klenk H.P."/>
            <person name="Kyrpides N.C."/>
        </authorList>
    </citation>
    <scope>NUCLEOTIDE SEQUENCE [LARGE SCALE GENOMIC DNA]</scope>
    <source>
        <strain evidence="10">DSM 11293 / JCM 15392 / SEBR 4228</strain>
    </source>
</reference>
<dbReference type="KEGG" id="ssm:Spirs_1227"/>
<dbReference type="GO" id="GO:0005886">
    <property type="term" value="C:plasma membrane"/>
    <property type="evidence" value="ECO:0007669"/>
    <property type="project" value="UniProtKB-SubCell"/>
</dbReference>
<dbReference type="HOGENOM" id="CLU_016047_0_1_12"/>
<dbReference type="SUPFAM" id="SSF161098">
    <property type="entry name" value="MetI-like"/>
    <property type="match status" value="1"/>
</dbReference>
<feature type="transmembrane region" description="Helical" evidence="7">
    <location>
        <begin position="152"/>
        <end position="171"/>
    </location>
</feature>
<gene>
    <name evidence="9" type="ordered locus">Spirs_1227</name>
</gene>